<dbReference type="Gramene" id="KRH01356">
    <property type="protein sequence ID" value="KRH01356"/>
    <property type="gene ID" value="GLYMA_18G271800"/>
</dbReference>
<evidence type="ECO:0000313" key="1">
    <source>
        <dbReference type="EMBL" id="KRH01356.1"/>
    </source>
</evidence>
<dbReference type="EMBL" id="CM000851">
    <property type="protein sequence ID" value="KRH01356.1"/>
    <property type="molecule type" value="Genomic_DNA"/>
</dbReference>
<keyword evidence="3" id="KW-1185">Reference proteome</keyword>
<evidence type="ECO:0000313" key="2">
    <source>
        <dbReference type="EnsemblPlants" id="KRH01356"/>
    </source>
</evidence>
<dbReference type="EnsemblPlants" id="KRH01356">
    <property type="protein sequence ID" value="KRH01356"/>
    <property type="gene ID" value="GLYMA_18G271800"/>
</dbReference>
<reference evidence="1 2" key="1">
    <citation type="journal article" date="2010" name="Nature">
        <title>Genome sequence of the palaeopolyploid soybean.</title>
        <authorList>
            <person name="Schmutz J."/>
            <person name="Cannon S.B."/>
            <person name="Schlueter J."/>
            <person name="Ma J."/>
            <person name="Mitros T."/>
            <person name="Nelson W."/>
            <person name="Hyten D.L."/>
            <person name="Song Q."/>
            <person name="Thelen J.J."/>
            <person name="Cheng J."/>
            <person name="Xu D."/>
            <person name="Hellsten U."/>
            <person name="May G.D."/>
            <person name="Yu Y."/>
            <person name="Sakurai T."/>
            <person name="Umezawa T."/>
            <person name="Bhattacharyya M.K."/>
            <person name="Sandhu D."/>
            <person name="Valliyodan B."/>
            <person name="Lindquist E."/>
            <person name="Peto M."/>
            <person name="Grant D."/>
            <person name="Shu S."/>
            <person name="Goodstein D."/>
            <person name="Barry K."/>
            <person name="Futrell-Griggs M."/>
            <person name="Abernathy B."/>
            <person name="Du J."/>
            <person name="Tian Z."/>
            <person name="Zhu L."/>
            <person name="Gill N."/>
            <person name="Joshi T."/>
            <person name="Libault M."/>
            <person name="Sethuraman A."/>
            <person name="Zhang X.-C."/>
            <person name="Shinozaki K."/>
            <person name="Nguyen H.T."/>
            <person name="Wing R.A."/>
            <person name="Cregan P."/>
            <person name="Specht J."/>
            <person name="Grimwood J."/>
            <person name="Rokhsar D."/>
            <person name="Stacey G."/>
            <person name="Shoemaker R.C."/>
            <person name="Jackson S.A."/>
        </authorList>
    </citation>
    <scope>NUCLEOTIDE SEQUENCE</scope>
    <source>
        <strain evidence="2">cv. Williams 82</strain>
        <tissue evidence="1">Callus</tissue>
    </source>
</reference>
<dbReference type="AlphaFoldDB" id="A0A0R0F4N3"/>
<gene>
    <name evidence="1" type="ORF">GLYMA_18G271800</name>
</gene>
<reference evidence="2" key="2">
    <citation type="submission" date="2018-02" db="UniProtKB">
        <authorList>
            <consortium name="EnsemblPlants"/>
        </authorList>
    </citation>
    <scope>IDENTIFICATION</scope>
    <source>
        <strain evidence="2">Williams 82</strain>
    </source>
</reference>
<name>A0A0R0F4N3_SOYBN</name>
<dbReference type="Proteomes" id="UP000008827">
    <property type="component" value="Chromosome 18"/>
</dbReference>
<evidence type="ECO:0000313" key="3">
    <source>
        <dbReference type="Proteomes" id="UP000008827"/>
    </source>
</evidence>
<dbReference type="InParanoid" id="A0A0R0F4N3"/>
<proteinExistence type="predicted"/>
<reference evidence="1" key="3">
    <citation type="submission" date="2018-07" db="EMBL/GenBank/DDBJ databases">
        <title>WGS assembly of Glycine max.</title>
        <authorList>
            <person name="Schmutz J."/>
            <person name="Cannon S."/>
            <person name="Schlueter J."/>
            <person name="Ma J."/>
            <person name="Mitros T."/>
            <person name="Nelson W."/>
            <person name="Hyten D."/>
            <person name="Song Q."/>
            <person name="Thelen J."/>
            <person name="Cheng J."/>
            <person name="Xu D."/>
            <person name="Hellsten U."/>
            <person name="May G."/>
            <person name="Yu Y."/>
            <person name="Sakurai T."/>
            <person name="Umezawa T."/>
            <person name="Bhattacharyya M."/>
            <person name="Sandhu D."/>
            <person name="Valliyodan B."/>
            <person name="Lindquist E."/>
            <person name="Peto M."/>
            <person name="Grant D."/>
            <person name="Shu S."/>
            <person name="Goodstein D."/>
            <person name="Barry K."/>
            <person name="Futrell-Griggs M."/>
            <person name="Abernathy B."/>
            <person name="Du J."/>
            <person name="Tian Z."/>
            <person name="Zhu L."/>
            <person name="Gill N."/>
            <person name="Joshi T."/>
            <person name="Libault M."/>
            <person name="Sethuraman A."/>
            <person name="Zhang X."/>
            <person name="Shinozaki K."/>
            <person name="Nguyen H."/>
            <person name="Wing R."/>
            <person name="Cregan P."/>
            <person name="Specht J."/>
            <person name="Grimwood J."/>
            <person name="Rokhsar D."/>
            <person name="Stacey G."/>
            <person name="Shoemaker R."/>
            <person name="Jackson S."/>
        </authorList>
    </citation>
    <scope>NUCLEOTIDE SEQUENCE</scope>
    <source>
        <tissue evidence="1">Callus</tissue>
    </source>
</reference>
<accession>A0A0R0F4N3</accession>
<organism evidence="1">
    <name type="scientific">Glycine max</name>
    <name type="common">Soybean</name>
    <name type="synonym">Glycine hispida</name>
    <dbReference type="NCBI Taxonomy" id="3847"/>
    <lineage>
        <taxon>Eukaryota</taxon>
        <taxon>Viridiplantae</taxon>
        <taxon>Streptophyta</taxon>
        <taxon>Embryophyta</taxon>
        <taxon>Tracheophyta</taxon>
        <taxon>Spermatophyta</taxon>
        <taxon>Magnoliopsida</taxon>
        <taxon>eudicotyledons</taxon>
        <taxon>Gunneridae</taxon>
        <taxon>Pentapetalae</taxon>
        <taxon>rosids</taxon>
        <taxon>fabids</taxon>
        <taxon>Fabales</taxon>
        <taxon>Fabaceae</taxon>
        <taxon>Papilionoideae</taxon>
        <taxon>50 kb inversion clade</taxon>
        <taxon>NPAAA clade</taxon>
        <taxon>indigoferoid/millettioid clade</taxon>
        <taxon>Phaseoleae</taxon>
        <taxon>Glycine</taxon>
        <taxon>Glycine subgen. Soja</taxon>
    </lineage>
</organism>
<protein>
    <submittedName>
        <fullName evidence="1 2">Uncharacterized protein</fullName>
    </submittedName>
</protein>
<sequence>MEHIPIHNSNIVGTHTYKLCKRRKFYPERDETKLTGKGIPLLQQKKEAEQNLKNHFSYLSEHLSLECSKRSISRTPSQQ</sequence>